<feature type="domain" description="Acyl-CoA oxidase/dehydrogenase middle" evidence="3">
    <location>
        <begin position="6"/>
        <end position="86"/>
    </location>
</feature>
<dbReference type="Gene3D" id="1.20.140.10">
    <property type="entry name" value="Butyryl-CoA Dehydrogenase, subunit A, domain 3"/>
    <property type="match status" value="1"/>
</dbReference>
<name>A0A383CVN3_9ZZZZ</name>
<gene>
    <name evidence="5" type="ORF">METZ01_LOCUS489106</name>
</gene>
<organism evidence="5">
    <name type="scientific">marine metagenome</name>
    <dbReference type="NCBI Taxonomy" id="408172"/>
    <lineage>
        <taxon>unclassified sequences</taxon>
        <taxon>metagenomes</taxon>
        <taxon>ecological metagenomes</taxon>
    </lineage>
</organism>
<protein>
    <recommendedName>
        <fullName evidence="6">Acyl-CoA dehydrogenase</fullName>
    </recommendedName>
</protein>
<sequence length="239" mass="25534">GANIRTSRTLATKVEGGWLFNGAKTFATGSPAADMLAVRARFENEAGDQRMGAAIVPVNRLGVEIKSNWDGMGMRASGSHDVIFTDYLVKDEEFSDIGEYGKYNAPFLAMASVSSIGLSSIFLGIAESAHQIAVDAIKGRDGGAHYSMNQVTTADNEIDLAACRAMLSRAAQMLDDYSLEGDETEERAFQIIKNGAVAKKFVMTTSGAIVDRALTLYGGAGFLANNTLSRLYRDVRAGP</sequence>
<dbReference type="PANTHER" id="PTHR43884">
    <property type="entry name" value="ACYL-COA DEHYDROGENASE"/>
    <property type="match status" value="1"/>
</dbReference>
<dbReference type="PANTHER" id="PTHR43884:SF25">
    <property type="entry name" value="ACYL-COA DEHYDROGENASE YDBM-RELATED"/>
    <property type="match status" value="1"/>
</dbReference>
<feature type="non-terminal residue" evidence="5">
    <location>
        <position position="239"/>
    </location>
</feature>
<evidence type="ECO:0000313" key="5">
    <source>
        <dbReference type="EMBL" id="SVE36252.1"/>
    </source>
</evidence>
<dbReference type="EMBL" id="UINC01212084">
    <property type="protein sequence ID" value="SVE36252.1"/>
    <property type="molecule type" value="Genomic_DNA"/>
</dbReference>
<dbReference type="SUPFAM" id="SSF56645">
    <property type="entry name" value="Acyl-CoA dehydrogenase NM domain-like"/>
    <property type="match status" value="1"/>
</dbReference>
<dbReference type="InterPro" id="IPR013107">
    <property type="entry name" value="Acyl-CoA_DH_C"/>
</dbReference>
<dbReference type="InterPro" id="IPR036250">
    <property type="entry name" value="AcylCo_DH-like_C"/>
</dbReference>
<proteinExistence type="predicted"/>
<evidence type="ECO:0000256" key="2">
    <source>
        <dbReference type="ARBA" id="ARBA00023002"/>
    </source>
</evidence>
<dbReference type="InterPro" id="IPR006091">
    <property type="entry name" value="Acyl-CoA_Oxase/DH_mid-dom"/>
</dbReference>
<keyword evidence="1" id="KW-0285">Flavoprotein</keyword>
<dbReference type="InterPro" id="IPR046373">
    <property type="entry name" value="Acyl-CoA_Oxase/DH_mid-dom_sf"/>
</dbReference>
<dbReference type="Pfam" id="PF08028">
    <property type="entry name" value="Acyl-CoA_dh_2"/>
    <property type="match status" value="1"/>
</dbReference>
<dbReference type="Gene3D" id="2.40.110.10">
    <property type="entry name" value="Butyryl-CoA Dehydrogenase, subunit A, domain 2"/>
    <property type="match status" value="1"/>
</dbReference>
<evidence type="ECO:0000259" key="4">
    <source>
        <dbReference type="Pfam" id="PF08028"/>
    </source>
</evidence>
<dbReference type="Pfam" id="PF02770">
    <property type="entry name" value="Acyl-CoA_dh_M"/>
    <property type="match status" value="1"/>
</dbReference>
<feature type="domain" description="Acyl-CoA dehydrogenase C-terminal" evidence="4">
    <location>
        <begin position="117"/>
        <end position="237"/>
    </location>
</feature>
<dbReference type="CDD" id="cd00567">
    <property type="entry name" value="ACAD"/>
    <property type="match status" value="1"/>
</dbReference>
<reference evidence="5" key="1">
    <citation type="submission" date="2018-05" db="EMBL/GenBank/DDBJ databases">
        <authorList>
            <person name="Lanie J.A."/>
            <person name="Ng W.-L."/>
            <person name="Kazmierczak K.M."/>
            <person name="Andrzejewski T.M."/>
            <person name="Davidsen T.M."/>
            <person name="Wayne K.J."/>
            <person name="Tettelin H."/>
            <person name="Glass J.I."/>
            <person name="Rusch D."/>
            <person name="Podicherti R."/>
            <person name="Tsui H.-C.T."/>
            <person name="Winkler M.E."/>
        </authorList>
    </citation>
    <scope>NUCLEOTIDE SEQUENCE</scope>
</reference>
<keyword evidence="2" id="KW-0560">Oxidoreductase</keyword>
<dbReference type="AlphaFoldDB" id="A0A383CVN3"/>
<dbReference type="InterPro" id="IPR009100">
    <property type="entry name" value="AcylCoA_DH/oxidase_NM_dom_sf"/>
</dbReference>
<evidence type="ECO:0000259" key="3">
    <source>
        <dbReference type="Pfam" id="PF02770"/>
    </source>
</evidence>
<evidence type="ECO:0008006" key="6">
    <source>
        <dbReference type="Google" id="ProtNLM"/>
    </source>
</evidence>
<evidence type="ECO:0000256" key="1">
    <source>
        <dbReference type="ARBA" id="ARBA00022630"/>
    </source>
</evidence>
<accession>A0A383CVN3</accession>
<dbReference type="GO" id="GO:0003995">
    <property type="term" value="F:acyl-CoA dehydrogenase activity"/>
    <property type="evidence" value="ECO:0007669"/>
    <property type="project" value="TreeGrafter"/>
</dbReference>
<feature type="non-terminal residue" evidence="5">
    <location>
        <position position="1"/>
    </location>
</feature>
<dbReference type="SUPFAM" id="SSF47203">
    <property type="entry name" value="Acyl-CoA dehydrogenase C-terminal domain-like"/>
    <property type="match status" value="1"/>
</dbReference>